<evidence type="ECO:0000313" key="14">
    <source>
        <dbReference type="Proteomes" id="UP000595618"/>
    </source>
</evidence>
<dbReference type="GO" id="GO:0046474">
    <property type="term" value="P:glycerophospholipid biosynthetic process"/>
    <property type="evidence" value="ECO:0007669"/>
    <property type="project" value="TreeGrafter"/>
</dbReference>
<keyword evidence="8 12" id="KW-0472">Membrane</keyword>
<comment type="similarity">
    <text evidence="2 11">Belongs to the CDP-alcohol phosphatidyltransferase class-I family.</text>
</comment>
<dbReference type="Proteomes" id="UP000595618">
    <property type="component" value="Chromosome"/>
</dbReference>
<feature type="transmembrane region" description="Helical" evidence="12">
    <location>
        <begin position="210"/>
        <end position="228"/>
    </location>
</feature>
<organism evidence="13 14">
    <name type="scientific">Candidatus Sungiibacteriota bacterium</name>
    <dbReference type="NCBI Taxonomy" id="2750080"/>
    <lineage>
        <taxon>Bacteria</taxon>
        <taxon>Candidatus Sungiibacteriota</taxon>
    </lineage>
</organism>
<evidence type="ECO:0000256" key="11">
    <source>
        <dbReference type="RuleBase" id="RU003750"/>
    </source>
</evidence>
<keyword evidence="9" id="KW-0594">Phospholipid biosynthesis</keyword>
<feature type="transmembrane region" description="Helical" evidence="12">
    <location>
        <begin position="84"/>
        <end position="103"/>
    </location>
</feature>
<keyword evidence="5 12" id="KW-0812">Transmembrane</keyword>
<protein>
    <submittedName>
        <fullName evidence="13">CDP-alcohol phosphatidyltransferase family protein</fullName>
    </submittedName>
</protein>
<gene>
    <name evidence="13" type="ORF">HYW89_04935</name>
</gene>
<evidence type="ECO:0000256" key="7">
    <source>
        <dbReference type="ARBA" id="ARBA00023098"/>
    </source>
</evidence>
<reference evidence="13 14" key="1">
    <citation type="submission" date="2020-07" db="EMBL/GenBank/DDBJ databases">
        <title>Huge and variable diversity of episymbiotic CPR bacteria and DPANN archaea in groundwater ecosystems.</title>
        <authorList>
            <person name="He C.Y."/>
            <person name="Keren R."/>
            <person name="Whittaker M."/>
            <person name="Farag I.F."/>
            <person name="Doudna J."/>
            <person name="Cate J.H.D."/>
            <person name="Banfield J.F."/>
        </authorList>
    </citation>
    <scope>NUCLEOTIDE SEQUENCE [LARGE SCALE GENOMIC DNA]</scope>
    <source>
        <strain evidence="13">NC_groundwater_541_Ag_S-0.1um_46_50</strain>
    </source>
</reference>
<dbReference type="EMBL" id="CP066690">
    <property type="protein sequence ID" value="QQG45309.1"/>
    <property type="molecule type" value="Genomic_DNA"/>
</dbReference>
<feature type="transmembrane region" description="Helical" evidence="12">
    <location>
        <begin position="12"/>
        <end position="32"/>
    </location>
</feature>
<dbReference type="PANTHER" id="PTHR14269:SF11">
    <property type="entry name" value="CDP-DIACYLGLYCEROL--GLYCEROL-3-PHOSPHATE 3-PHOSPHATIDYLTRANSFERASE"/>
    <property type="match status" value="1"/>
</dbReference>
<dbReference type="GO" id="GO:0016020">
    <property type="term" value="C:membrane"/>
    <property type="evidence" value="ECO:0007669"/>
    <property type="project" value="UniProtKB-SubCell"/>
</dbReference>
<evidence type="ECO:0000313" key="13">
    <source>
        <dbReference type="EMBL" id="QQG45309.1"/>
    </source>
</evidence>
<evidence type="ECO:0000256" key="1">
    <source>
        <dbReference type="ARBA" id="ARBA00004141"/>
    </source>
</evidence>
<keyword evidence="6 12" id="KW-1133">Transmembrane helix</keyword>
<feature type="transmembrane region" description="Helical" evidence="12">
    <location>
        <begin position="330"/>
        <end position="363"/>
    </location>
</feature>
<evidence type="ECO:0000256" key="8">
    <source>
        <dbReference type="ARBA" id="ARBA00023136"/>
    </source>
</evidence>
<sequence length="376" mass="43289">MVKPQPSIKTDWVGIIGHAVWIFFWGGFYLIWGYWKWHTAEFGSPEWMFDNIAHALFAFAGSINLIYEINYFRPAALSTSPIRRAFIIWAVVPLVIIILAVLWELGEAYHDARRLTLAQLQKGDPDTTIDILIAVFFSFLGVWAYSLFRSYRVRKNPNVALETKIAEYSIRRGSWKEEKRTLRALRREIIILQREQTKELPQVAISRRRMPVGLSAFRIALAVPFIFVVSDHPYIALIISVLAGLSDWLDGILARSWNTASRLGAVLDPLADKVFYFTALVGLRQFIPHYLFYFLMAGNSVEIFLAAIRFMPGYSPEANQFGKIKVRFHYTAISTLLFGIFLESHIVQTLGIMLALIAIPFSWKSLYEHYRNRRGD</sequence>
<dbReference type="InterPro" id="IPR043130">
    <property type="entry name" value="CDP-OH_PTrfase_TM_dom"/>
</dbReference>
<dbReference type="InterPro" id="IPR000462">
    <property type="entry name" value="CDP-OH_P_trans"/>
</dbReference>
<evidence type="ECO:0000256" key="6">
    <source>
        <dbReference type="ARBA" id="ARBA00022989"/>
    </source>
</evidence>
<keyword evidence="4 11" id="KW-0808">Transferase</keyword>
<dbReference type="Pfam" id="PF01066">
    <property type="entry name" value="CDP-OH_P_transf"/>
    <property type="match status" value="1"/>
</dbReference>
<keyword evidence="10" id="KW-1208">Phospholipid metabolism</keyword>
<evidence type="ECO:0000256" key="9">
    <source>
        <dbReference type="ARBA" id="ARBA00023209"/>
    </source>
</evidence>
<keyword evidence="3" id="KW-0444">Lipid biosynthesis</keyword>
<evidence type="ECO:0000256" key="3">
    <source>
        <dbReference type="ARBA" id="ARBA00022516"/>
    </source>
</evidence>
<evidence type="ECO:0000256" key="4">
    <source>
        <dbReference type="ARBA" id="ARBA00022679"/>
    </source>
</evidence>
<evidence type="ECO:0000256" key="12">
    <source>
        <dbReference type="SAM" id="Phobius"/>
    </source>
</evidence>
<keyword evidence="7" id="KW-0443">Lipid metabolism</keyword>
<dbReference type="PANTHER" id="PTHR14269">
    <property type="entry name" value="CDP-DIACYLGLYCEROL--GLYCEROL-3-PHOSPHATE 3-PHOSPHATIDYLTRANSFERASE-RELATED"/>
    <property type="match status" value="1"/>
</dbReference>
<dbReference type="Gene3D" id="1.20.120.1760">
    <property type="match status" value="1"/>
</dbReference>
<evidence type="ECO:0000256" key="5">
    <source>
        <dbReference type="ARBA" id="ARBA00022692"/>
    </source>
</evidence>
<feature type="transmembrane region" description="Helical" evidence="12">
    <location>
        <begin position="290"/>
        <end position="310"/>
    </location>
</feature>
<feature type="transmembrane region" description="Helical" evidence="12">
    <location>
        <begin position="52"/>
        <end position="72"/>
    </location>
</feature>
<dbReference type="PROSITE" id="PS00379">
    <property type="entry name" value="CDP_ALCOHOL_P_TRANSF"/>
    <property type="match status" value="1"/>
</dbReference>
<dbReference type="InterPro" id="IPR048254">
    <property type="entry name" value="CDP_ALCOHOL_P_TRANSF_CS"/>
</dbReference>
<proteinExistence type="inferred from homology"/>
<comment type="subcellular location">
    <subcellularLocation>
        <location evidence="1">Membrane</location>
        <topology evidence="1">Multi-pass membrane protein</topology>
    </subcellularLocation>
</comment>
<dbReference type="InterPro" id="IPR050324">
    <property type="entry name" value="CDP-alcohol_PTase-I"/>
</dbReference>
<feature type="transmembrane region" description="Helical" evidence="12">
    <location>
        <begin position="129"/>
        <end position="148"/>
    </location>
</feature>
<dbReference type="AlphaFoldDB" id="A0A7T5RJK6"/>
<accession>A0A7T5RJK6</accession>
<name>A0A7T5RJK6_9BACT</name>
<dbReference type="GO" id="GO:0016780">
    <property type="term" value="F:phosphotransferase activity, for other substituted phosphate groups"/>
    <property type="evidence" value="ECO:0007669"/>
    <property type="project" value="InterPro"/>
</dbReference>
<evidence type="ECO:0000256" key="2">
    <source>
        <dbReference type="ARBA" id="ARBA00010441"/>
    </source>
</evidence>
<evidence type="ECO:0000256" key="10">
    <source>
        <dbReference type="ARBA" id="ARBA00023264"/>
    </source>
</evidence>